<dbReference type="FunFam" id="1.10.150.50:FF:000031">
    <property type="entry name" value="Kinase suppressor of Ras 2"/>
    <property type="match status" value="1"/>
</dbReference>
<evidence type="ECO:0000259" key="2">
    <source>
        <dbReference type="Pfam" id="PF20406"/>
    </source>
</evidence>
<gene>
    <name evidence="3" type="ORF">AAFF_G00213450</name>
</gene>
<comment type="caution">
    <text evidence="3">The sequence shown here is derived from an EMBL/GenBank/DDBJ whole genome shotgun (WGS) entry which is preliminary data.</text>
</comment>
<accession>A0AAD7RGY8</accession>
<evidence type="ECO:0000313" key="3">
    <source>
        <dbReference type="EMBL" id="KAJ8383882.1"/>
    </source>
</evidence>
<dbReference type="InterPro" id="IPR046933">
    <property type="entry name" value="SAM_KSR1_N_sf"/>
</dbReference>
<dbReference type="AlphaFoldDB" id="A0AAD7RGY8"/>
<proteinExistence type="predicted"/>
<dbReference type="InterPro" id="IPR013761">
    <property type="entry name" value="SAM/pointed_sf"/>
</dbReference>
<protein>
    <recommendedName>
        <fullName evidence="2">Kinase suppressor RAS 1 N-terminal helical hairpin domain-containing protein</fullName>
    </recommendedName>
</protein>
<dbReference type="Gene3D" id="6.10.140.1120">
    <property type="match status" value="1"/>
</dbReference>
<evidence type="ECO:0000256" key="1">
    <source>
        <dbReference type="SAM" id="MobiDB-lite"/>
    </source>
</evidence>
<evidence type="ECO:0000313" key="4">
    <source>
        <dbReference type="Proteomes" id="UP001221898"/>
    </source>
</evidence>
<dbReference type="InterPro" id="IPR046861">
    <property type="entry name" value="SAM_KSR1_N"/>
</dbReference>
<reference evidence="3" key="1">
    <citation type="journal article" date="2023" name="Science">
        <title>Genome structures resolve the early diversification of teleost fishes.</title>
        <authorList>
            <person name="Parey E."/>
            <person name="Louis A."/>
            <person name="Montfort J."/>
            <person name="Bouchez O."/>
            <person name="Roques C."/>
            <person name="Iampietro C."/>
            <person name="Lluch J."/>
            <person name="Castinel A."/>
            <person name="Donnadieu C."/>
            <person name="Desvignes T."/>
            <person name="Floi Bucao C."/>
            <person name="Jouanno E."/>
            <person name="Wen M."/>
            <person name="Mejri S."/>
            <person name="Dirks R."/>
            <person name="Jansen H."/>
            <person name="Henkel C."/>
            <person name="Chen W.J."/>
            <person name="Zahm M."/>
            <person name="Cabau C."/>
            <person name="Klopp C."/>
            <person name="Thompson A.W."/>
            <person name="Robinson-Rechavi M."/>
            <person name="Braasch I."/>
            <person name="Lecointre G."/>
            <person name="Bobe J."/>
            <person name="Postlethwait J.H."/>
            <person name="Berthelot C."/>
            <person name="Roest Crollius H."/>
            <person name="Guiguen Y."/>
        </authorList>
    </citation>
    <scope>NUCLEOTIDE SEQUENCE</scope>
    <source>
        <strain evidence="3">NC1722</strain>
    </source>
</reference>
<dbReference type="EMBL" id="JAINUG010000283">
    <property type="protein sequence ID" value="KAJ8383882.1"/>
    <property type="molecule type" value="Genomic_DNA"/>
</dbReference>
<dbReference type="Gene3D" id="1.10.150.50">
    <property type="entry name" value="Transcription Factor, Ets-1"/>
    <property type="match status" value="1"/>
</dbReference>
<keyword evidence="4" id="KW-1185">Reference proteome</keyword>
<name>A0AAD7RGY8_9TELE</name>
<organism evidence="3 4">
    <name type="scientific">Aldrovandia affinis</name>
    <dbReference type="NCBI Taxonomy" id="143900"/>
    <lineage>
        <taxon>Eukaryota</taxon>
        <taxon>Metazoa</taxon>
        <taxon>Chordata</taxon>
        <taxon>Craniata</taxon>
        <taxon>Vertebrata</taxon>
        <taxon>Euteleostomi</taxon>
        <taxon>Actinopterygii</taxon>
        <taxon>Neopterygii</taxon>
        <taxon>Teleostei</taxon>
        <taxon>Notacanthiformes</taxon>
        <taxon>Halosauridae</taxon>
        <taxon>Aldrovandia</taxon>
    </lineage>
</organism>
<feature type="domain" description="Kinase suppressor RAS 1 N-terminal helical hairpin" evidence="2">
    <location>
        <begin position="94"/>
        <end position="146"/>
    </location>
</feature>
<dbReference type="Proteomes" id="UP001221898">
    <property type="component" value="Unassembled WGS sequence"/>
</dbReference>
<sequence length="251" mass="27747">MPQVRRWKKRPFSMGKCKSRPQHDGWSCTGVQGVGTSIRWSADHTRFIILFRSGCAQCRGMDSVSGKGGKMVESDEPSGRASGGVAAMAALKQCKLIQNLIDISIASLQGLRTKCAASNDLTQQEIRTLEVKLVKYICKQLQFKQRVPESERPPALNTYPRLCNWLETINLRAELIQAVPVKLSLDALLQMSGSQVWEMMRRLGSSSEECSRLSAALSCLRSATESGGEVREDRVPWISEPPAGTPPPWIS</sequence>
<dbReference type="Pfam" id="PF20406">
    <property type="entry name" value="SAM_KSR1_N"/>
    <property type="match status" value="1"/>
</dbReference>
<feature type="region of interest" description="Disordered" evidence="1">
    <location>
        <begin position="224"/>
        <end position="251"/>
    </location>
</feature>